<dbReference type="PANTHER" id="PTHR43761:SF1">
    <property type="entry name" value="D-ISOMER SPECIFIC 2-HYDROXYACID DEHYDROGENASE CATALYTIC DOMAIN-CONTAINING PROTEIN-RELATED"/>
    <property type="match status" value="1"/>
</dbReference>
<evidence type="ECO:0000256" key="1">
    <source>
        <dbReference type="ARBA" id="ARBA00005854"/>
    </source>
</evidence>
<dbReference type="Pfam" id="PF02826">
    <property type="entry name" value="2-Hacid_dh_C"/>
    <property type="match status" value="2"/>
</dbReference>
<keyword evidence="3" id="KW-0520">NAD</keyword>
<proteinExistence type="inferred from homology"/>
<dbReference type="InterPro" id="IPR006139">
    <property type="entry name" value="D-isomer_2_OHA_DH_cat_dom"/>
</dbReference>
<comment type="caution">
    <text evidence="8">The sequence shown here is derived from an EMBL/GenBank/DDBJ whole genome shotgun (WGS) entry which is preliminary data.</text>
</comment>
<feature type="domain" description="D-isomer specific 2-hydroxyacid dehydrogenase NAD-binding" evidence="7">
    <location>
        <begin position="134"/>
        <end position="190"/>
    </location>
</feature>
<dbReference type="Gene3D" id="3.40.50.720">
    <property type="entry name" value="NAD(P)-binding Rossmann-like Domain"/>
    <property type="match status" value="2"/>
</dbReference>
<evidence type="ECO:0000256" key="5">
    <source>
        <dbReference type="SAM" id="MobiDB-lite"/>
    </source>
</evidence>
<keyword evidence="9" id="KW-1185">Reference proteome</keyword>
<feature type="region of interest" description="Disordered" evidence="5">
    <location>
        <begin position="186"/>
        <end position="216"/>
    </location>
</feature>
<reference evidence="8" key="1">
    <citation type="submission" date="2023-10" db="EMBL/GenBank/DDBJ databases">
        <authorList>
            <person name="Hackl T."/>
        </authorList>
    </citation>
    <scope>NUCLEOTIDE SEQUENCE</scope>
</reference>
<sequence length="323" mass="35549">MAEGNDIKFPKQLPSATHEVVVLLAPVHLNLKDIDSDPRSHELISYHNLSKSDEIRERVQHASIITTTTAHINAESLGQAPRLKRVITPTAGINHIDQDECHRDYFAARRKTVTLHNVVRDTDEHGDNQWKKNGCVAHQMQMADNLPPLPLNQDVAGIIGYGNIGTRLATLCGALGMKVLISGRKGNTASQGDPDSEDDTDSQGDNDTSSTESEDTTVLRIPFDRVIKSATVLFISCVLNRETHHLIDTQQLDAMRKAIIINVARGGVLNAKAAFLGEDTKDLNLTLSPYVAYNSQQSVLTMKRVVKDHIKDYVSGKESTSDM</sequence>
<accession>A0AAI8VJF6</accession>
<dbReference type="Proteomes" id="UP001295740">
    <property type="component" value="Unassembled WGS sequence"/>
</dbReference>
<gene>
    <name evidence="8" type="ORF">KHLLAP_LOCUS9373</name>
</gene>
<evidence type="ECO:0000259" key="7">
    <source>
        <dbReference type="Pfam" id="PF02826"/>
    </source>
</evidence>
<evidence type="ECO:0000256" key="2">
    <source>
        <dbReference type="ARBA" id="ARBA00023002"/>
    </source>
</evidence>
<dbReference type="AlphaFoldDB" id="A0AAI8VJF6"/>
<feature type="domain" description="D-isomer specific 2-hydroxyacid dehydrogenase catalytic" evidence="6">
    <location>
        <begin position="41"/>
        <end position="104"/>
    </location>
</feature>
<evidence type="ECO:0000259" key="6">
    <source>
        <dbReference type="Pfam" id="PF00389"/>
    </source>
</evidence>
<dbReference type="InterPro" id="IPR036291">
    <property type="entry name" value="NAD(P)-bd_dom_sf"/>
</dbReference>
<evidence type="ECO:0000313" key="8">
    <source>
        <dbReference type="EMBL" id="CAJ2508905.1"/>
    </source>
</evidence>
<dbReference type="PANTHER" id="PTHR43761">
    <property type="entry name" value="D-ISOMER SPECIFIC 2-HYDROXYACID DEHYDROGENASE FAMILY PROTEIN (AFU_ORTHOLOGUE AFUA_1G13630)"/>
    <property type="match status" value="1"/>
</dbReference>
<organism evidence="8 9">
    <name type="scientific">Anthostomella pinea</name>
    <dbReference type="NCBI Taxonomy" id="933095"/>
    <lineage>
        <taxon>Eukaryota</taxon>
        <taxon>Fungi</taxon>
        <taxon>Dikarya</taxon>
        <taxon>Ascomycota</taxon>
        <taxon>Pezizomycotina</taxon>
        <taxon>Sordariomycetes</taxon>
        <taxon>Xylariomycetidae</taxon>
        <taxon>Xylariales</taxon>
        <taxon>Xylariaceae</taxon>
        <taxon>Anthostomella</taxon>
    </lineage>
</organism>
<dbReference type="GO" id="GO:0051287">
    <property type="term" value="F:NAD binding"/>
    <property type="evidence" value="ECO:0007669"/>
    <property type="project" value="InterPro"/>
</dbReference>
<protein>
    <submittedName>
        <fullName evidence="8">Uu.00g139310.m01.CDS01</fullName>
    </submittedName>
</protein>
<feature type="domain" description="D-isomer specific 2-hydroxyacid dehydrogenase NAD-binding" evidence="7">
    <location>
        <begin position="212"/>
        <end position="273"/>
    </location>
</feature>
<dbReference type="SUPFAM" id="SSF52283">
    <property type="entry name" value="Formate/glycerate dehydrogenase catalytic domain-like"/>
    <property type="match status" value="1"/>
</dbReference>
<dbReference type="InterPro" id="IPR006140">
    <property type="entry name" value="D-isomer_DH_NAD-bd"/>
</dbReference>
<dbReference type="GO" id="GO:0016616">
    <property type="term" value="F:oxidoreductase activity, acting on the CH-OH group of donors, NAD or NADP as acceptor"/>
    <property type="evidence" value="ECO:0007669"/>
    <property type="project" value="InterPro"/>
</dbReference>
<dbReference type="Pfam" id="PF00389">
    <property type="entry name" value="2-Hacid_dh"/>
    <property type="match status" value="1"/>
</dbReference>
<feature type="compositionally biased region" description="Acidic residues" evidence="5">
    <location>
        <begin position="194"/>
        <end position="204"/>
    </location>
</feature>
<evidence type="ECO:0000256" key="3">
    <source>
        <dbReference type="ARBA" id="ARBA00023027"/>
    </source>
</evidence>
<evidence type="ECO:0000313" key="9">
    <source>
        <dbReference type="Proteomes" id="UP001295740"/>
    </source>
</evidence>
<dbReference type="InterPro" id="IPR050418">
    <property type="entry name" value="D-iso_2-hydroxyacid_DH_PdxB"/>
</dbReference>
<keyword evidence="2 4" id="KW-0560">Oxidoreductase</keyword>
<name>A0AAI8VJF6_9PEZI</name>
<dbReference type="SUPFAM" id="SSF51735">
    <property type="entry name" value="NAD(P)-binding Rossmann-fold domains"/>
    <property type="match status" value="1"/>
</dbReference>
<comment type="similarity">
    <text evidence="1 4">Belongs to the D-isomer specific 2-hydroxyacid dehydrogenase family.</text>
</comment>
<dbReference type="EMBL" id="CAUWAG010000012">
    <property type="protein sequence ID" value="CAJ2508905.1"/>
    <property type="molecule type" value="Genomic_DNA"/>
</dbReference>
<evidence type="ECO:0000256" key="4">
    <source>
        <dbReference type="RuleBase" id="RU003719"/>
    </source>
</evidence>